<evidence type="ECO:0000256" key="3">
    <source>
        <dbReference type="ARBA" id="ARBA00023315"/>
    </source>
</evidence>
<dbReference type="Pfam" id="PF01553">
    <property type="entry name" value="Acyltransferase"/>
    <property type="match status" value="1"/>
</dbReference>
<protein>
    <submittedName>
        <fullName evidence="5">Acyltransferase</fullName>
    </submittedName>
</protein>
<evidence type="ECO:0000313" key="6">
    <source>
        <dbReference type="Proteomes" id="UP000051386"/>
    </source>
</evidence>
<comment type="pathway">
    <text evidence="1">Lipid metabolism.</text>
</comment>
<comment type="caution">
    <text evidence="5">The sequence shown here is derived from an EMBL/GenBank/DDBJ whole genome shotgun (WGS) entry which is preliminary data.</text>
</comment>
<accession>A0A0R0CS35</accession>
<keyword evidence="3 5" id="KW-0012">Acyltransferase</keyword>
<evidence type="ECO:0000313" key="5">
    <source>
        <dbReference type="EMBL" id="KRG72697.1"/>
    </source>
</evidence>
<dbReference type="PANTHER" id="PTHR10434:SF9">
    <property type="entry name" value="PHOSPHOLIPID_GLYCEROL ACYLTRANSFERASE DOMAIN-CONTAINING PROTEIN"/>
    <property type="match status" value="1"/>
</dbReference>
<dbReference type="GO" id="GO:0003841">
    <property type="term" value="F:1-acylglycerol-3-phosphate O-acyltransferase activity"/>
    <property type="evidence" value="ECO:0007669"/>
    <property type="project" value="TreeGrafter"/>
</dbReference>
<dbReference type="InterPro" id="IPR002123">
    <property type="entry name" value="Plipid/glycerol_acylTrfase"/>
</dbReference>
<dbReference type="PANTHER" id="PTHR10434">
    <property type="entry name" value="1-ACYL-SN-GLYCEROL-3-PHOSPHATE ACYLTRANSFERASE"/>
    <property type="match status" value="1"/>
</dbReference>
<dbReference type="PATRIC" id="fig|517011.3.peg.2777"/>
<organism evidence="5 6">
    <name type="scientific">Stenotrophomonas chelatiphaga</name>
    <dbReference type="NCBI Taxonomy" id="517011"/>
    <lineage>
        <taxon>Bacteria</taxon>
        <taxon>Pseudomonadati</taxon>
        <taxon>Pseudomonadota</taxon>
        <taxon>Gammaproteobacteria</taxon>
        <taxon>Lysobacterales</taxon>
        <taxon>Lysobacteraceae</taxon>
        <taxon>Stenotrophomonas</taxon>
    </lineage>
</organism>
<name>A0A0R0CS35_9GAMM</name>
<dbReference type="EMBL" id="LDJK01000069">
    <property type="protein sequence ID" value="KRG72697.1"/>
    <property type="molecule type" value="Genomic_DNA"/>
</dbReference>
<evidence type="ECO:0000256" key="1">
    <source>
        <dbReference type="ARBA" id="ARBA00005189"/>
    </source>
</evidence>
<dbReference type="AlphaFoldDB" id="A0A0R0CS35"/>
<keyword evidence="2 5" id="KW-0808">Transferase</keyword>
<dbReference type="Proteomes" id="UP000051386">
    <property type="component" value="Unassembled WGS sequence"/>
</dbReference>
<dbReference type="GO" id="GO:0006654">
    <property type="term" value="P:phosphatidic acid biosynthetic process"/>
    <property type="evidence" value="ECO:0007669"/>
    <property type="project" value="TreeGrafter"/>
</dbReference>
<proteinExistence type="predicted"/>
<gene>
    <name evidence="5" type="ORF">ABB28_14270</name>
</gene>
<evidence type="ECO:0000256" key="2">
    <source>
        <dbReference type="ARBA" id="ARBA00022679"/>
    </source>
</evidence>
<reference evidence="5 6" key="1">
    <citation type="submission" date="2015-05" db="EMBL/GenBank/DDBJ databases">
        <title>Genome sequencing and analysis of members of genus Stenotrophomonas.</title>
        <authorList>
            <person name="Patil P.P."/>
            <person name="Midha S."/>
            <person name="Patil P.B."/>
        </authorList>
    </citation>
    <scope>NUCLEOTIDE SEQUENCE [LARGE SCALE GENOMIC DNA]</scope>
    <source>
        <strain evidence="5 6">DSM 21508</strain>
    </source>
</reference>
<dbReference type="SMART" id="SM00563">
    <property type="entry name" value="PlsC"/>
    <property type="match status" value="1"/>
</dbReference>
<dbReference type="RefSeq" id="WP_057509253.1">
    <property type="nucleotide sequence ID" value="NZ_LDJK01000069.1"/>
</dbReference>
<keyword evidence="6" id="KW-1185">Reference proteome</keyword>
<feature type="domain" description="Phospholipid/glycerol acyltransferase" evidence="4">
    <location>
        <begin position="50"/>
        <end position="162"/>
    </location>
</feature>
<sequence>MNHPSPLLPPVPPNMPQVKPNAFIRWIARSALRLRGWKVVGTLPDVPKVVMIIAPHSSNWDGYWGMAVKLALGLDVRVLGKASLFWWPLGPLLLKLGVIPLDRSSPQGTVEQAVAVIRRSEKMWYAITPEGTRKKVTHWKAGFLKIARMADVPILAAYFHYPDKTIGFGPLFHATGNDAADMASIREYYRPWIGKTRGTV</sequence>
<dbReference type="SUPFAM" id="SSF69593">
    <property type="entry name" value="Glycerol-3-phosphate (1)-acyltransferase"/>
    <property type="match status" value="1"/>
</dbReference>
<evidence type="ECO:0000259" key="4">
    <source>
        <dbReference type="SMART" id="SM00563"/>
    </source>
</evidence>